<dbReference type="SUPFAM" id="SSF50630">
    <property type="entry name" value="Acid proteases"/>
    <property type="match status" value="1"/>
</dbReference>
<dbReference type="PANTHER" id="PTHR47965:SF68">
    <property type="entry name" value="BASIC 7S GLOBULIN-LIKE"/>
    <property type="match status" value="1"/>
</dbReference>
<evidence type="ECO:0000259" key="2">
    <source>
        <dbReference type="Pfam" id="PF14541"/>
    </source>
</evidence>
<sequence>MLGLGRGKFSFPTQLAWAFRLPAKFAPCLPSADEVSGRILIGGRPYFFPPYKEDLSHSLASTATQLILNPVLGFDHFHDEGGPSDEYYVGDGGIKISTATTPWSVLHNSIFNTVVYDFVKSAATRNITRAAKERLFGVCFSTKGVHWARAGPRVPAIDLELEGKANWRIHGAYSTVKVDKNVMWLGFVNEGSNPRTPMVLGGLQFEDNLLEFDGIKLLRLESS</sequence>
<dbReference type="AlphaFoldDB" id="A0A2P5FWT5"/>
<evidence type="ECO:0000313" key="5">
    <source>
        <dbReference type="Proteomes" id="UP000237000"/>
    </source>
</evidence>
<dbReference type="InterPro" id="IPR001461">
    <property type="entry name" value="Aspartic_peptidase_A1"/>
</dbReference>
<dbReference type="OrthoDB" id="1083978at2759"/>
<dbReference type="InParanoid" id="A0A2P5FWT5"/>
<organism evidence="4 5">
    <name type="scientific">Trema orientale</name>
    <name type="common">Charcoal tree</name>
    <name type="synonym">Celtis orientalis</name>
    <dbReference type="NCBI Taxonomy" id="63057"/>
    <lineage>
        <taxon>Eukaryota</taxon>
        <taxon>Viridiplantae</taxon>
        <taxon>Streptophyta</taxon>
        <taxon>Embryophyta</taxon>
        <taxon>Tracheophyta</taxon>
        <taxon>Spermatophyta</taxon>
        <taxon>Magnoliopsida</taxon>
        <taxon>eudicotyledons</taxon>
        <taxon>Gunneridae</taxon>
        <taxon>Pentapetalae</taxon>
        <taxon>rosids</taxon>
        <taxon>fabids</taxon>
        <taxon>Rosales</taxon>
        <taxon>Cannabaceae</taxon>
        <taxon>Trema</taxon>
    </lineage>
</organism>
<feature type="domain" description="Xylanase inhibitor C-terminal" evidence="2">
    <location>
        <begin position="90"/>
        <end position="213"/>
    </location>
</feature>
<dbReference type="Pfam" id="PF14543">
    <property type="entry name" value="TAXi_N"/>
    <property type="match status" value="1"/>
</dbReference>
<proteinExistence type="inferred from homology"/>
<keyword evidence="5" id="KW-1185">Reference proteome</keyword>
<dbReference type="GO" id="GO:0004190">
    <property type="term" value="F:aspartic-type endopeptidase activity"/>
    <property type="evidence" value="ECO:0007669"/>
    <property type="project" value="InterPro"/>
</dbReference>
<dbReference type="PANTHER" id="PTHR47965">
    <property type="entry name" value="ASPARTYL PROTEASE-RELATED"/>
    <property type="match status" value="1"/>
</dbReference>
<dbReference type="InterPro" id="IPR032861">
    <property type="entry name" value="TAXi_N"/>
</dbReference>
<evidence type="ECO:0000256" key="1">
    <source>
        <dbReference type="ARBA" id="ARBA00007447"/>
    </source>
</evidence>
<protein>
    <submittedName>
        <fullName evidence="4">Aspartic peptidase</fullName>
    </submittedName>
</protein>
<dbReference type="EMBL" id="JXTC01000005">
    <property type="protein sequence ID" value="POO02263.1"/>
    <property type="molecule type" value="Genomic_DNA"/>
</dbReference>
<dbReference type="Gene3D" id="2.40.70.10">
    <property type="entry name" value="Acid Proteases"/>
    <property type="match status" value="2"/>
</dbReference>
<reference evidence="5" key="1">
    <citation type="submission" date="2016-06" db="EMBL/GenBank/DDBJ databases">
        <title>Parallel loss of symbiosis genes in relatives of nitrogen-fixing non-legume Parasponia.</title>
        <authorList>
            <person name="Van Velzen R."/>
            <person name="Holmer R."/>
            <person name="Bu F."/>
            <person name="Rutten L."/>
            <person name="Van Zeijl A."/>
            <person name="Liu W."/>
            <person name="Santuari L."/>
            <person name="Cao Q."/>
            <person name="Sharma T."/>
            <person name="Shen D."/>
            <person name="Roswanjaya Y."/>
            <person name="Wardhani T."/>
            <person name="Kalhor M.S."/>
            <person name="Jansen J."/>
            <person name="Van den Hoogen J."/>
            <person name="Gungor B."/>
            <person name="Hartog M."/>
            <person name="Hontelez J."/>
            <person name="Verver J."/>
            <person name="Yang W.-C."/>
            <person name="Schijlen E."/>
            <person name="Repin R."/>
            <person name="Schilthuizen M."/>
            <person name="Schranz E."/>
            <person name="Heidstra R."/>
            <person name="Miyata K."/>
            <person name="Fedorova E."/>
            <person name="Kohlen W."/>
            <person name="Bisseling T."/>
            <person name="Smit S."/>
            <person name="Geurts R."/>
        </authorList>
    </citation>
    <scope>NUCLEOTIDE SEQUENCE [LARGE SCALE GENOMIC DNA]</scope>
    <source>
        <strain evidence="5">cv. RG33-2</strain>
    </source>
</reference>
<dbReference type="STRING" id="63057.A0A2P5FWT5"/>
<feature type="domain" description="Xylanase inhibitor N-terminal" evidence="3">
    <location>
        <begin position="1"/>
        <end position="43"/>
    </location>
</feature>
<dbReference type="InterPro" id="IPR032799">
    <property type="entry name" value="TAXi_C"/>
</dbReference>
<dbReference type="InterPro" id="IPR021109">
    <property type="entry name" value="Peptidase_aspartic_dom_sf"/>
</dbReference>
<dbReference type="GO" id="GO:0006508">
    <property type="term" value="P:proteolysis"/>
    <property type="evidence" value="ECO:0007669"/>
    <property type="project" value="InterPro"/>
</dbReference>
<dbReference type="Pfam" id="PF14541">
    <property type="entry name" value="TAXi_C"/>
    <property type="match status" value="1"/>
</dbReference>
<comment type="caution">
    <text evidence="4">The sequence shown here is derived from an EMBL/GenBank/DDBJ whole genome shotgun (WGS) entry which is preliminary data.</text>
</comment>
<dbReference type="Proteomes" id="UP000237000">
    <property type="component" value="Unassembled WGS sequence"/>
</dbReference>
<evidence type="ECO:0000313" key="4">
    <source>
        <dbReference type="EMBL" id="POO02263.1"/>
    </source>
</evidence>
<accession>A0A2P5FWT5</accession>
<name>A0A2P5FWT5_TREOI</name>
<comment type="similarity">
    <text evidence="1">Belongs to the peptidase A1 family.</text>
</comment>
<evidence type="ECO:0000259" key="3">
    <source>
        <dbReference type="Pfam" id="PF14543"/>
    </source>
</evidence>
<gene>
    <name evidence="4" type="ORF">TorRG33x02_020470</name>
</gene>